<name>A0ABR3V4Z9_HUMIN</name>
<dbReference type="SMART" id="SM00591">
    <property type="entry name" value="RWD"/>
    <property type="match status" value="1"/>
</dbReference>
<reference evidence="15 16" key="1">
    <citation type="journal article" date="2024" name="Commun. Biol.">
        <title>Comparative genomic analysis of thermophilic fungi reveals convergent evolutionary adaptations and gene losses.</title>
        <authorList>
            <person name="Steindorff A.S."/>
            <person name="Aguilar-Pontes M.V."/>
            <person name="Robinson A.J."/>
            <person name="Andreopoulos B."/>
            <person name="LaButti K."/>
            <person name="Kuo A."/>
            <person name="Mondo S."/>
            <person name="Riley R."/>
            <person name="Otillar R."/>
            <person name="Haridas S."/>
            <person name="Lipzen A."/>
            <person name="Grimwood J."/>
            <person name="Schmutz J."/>
            <person name="Clum A."/>
            <person name="Reid I.D."/>
            <person name="Moisan M.C."/>
            <person name="Butler G."/>
            <person name="Nguyen T.T.M."/>
            <person name="Dewar K."/>
            <person name="Conant G."/>
            <person name="Drula E."/>
            <person name="Henrissat B."/>
            <person name="Hansel C."/>
            <person name="Singer S."/>
            <person name="Hutchinson M.I."/>
            <person name="de Vries R.P."/>
            <person name="Natvig D.O."/>
            <person name="Powell A.J."/>
            <person name="Tsang A."/>
            <person name="Grigoriev I.V."/>
        </authorList>
    </citation>
    <scope>NUCLEOTIDE SEQUENCE [LARGE SCALE GENOMIC DNA]</scope>
    <source>
        <strain evidence="15 16">CBS 620.91</strain>
    </source>
</reference>
<keyword evidence="4 10" id="KW-0547">Nucleotide-binding</keyword>
<feature type="compositionally biased region" description="Basic residues" evidence="12">
    <location>
        <begin position="213"/>
        <end position="226"/>
    </location>
</feature>
<feature type="compositionally biased region" description="Low complexity" evidence="12">
    <location>
        <begin position="666"/>
        <end position="678"/>
    </location>
</feature>
<evidence type="ECO:0000256" key="5">
    <source>
        <dbReference type="ARBA" id="ARBA00022777"/>
    </source>
</evidence>
<evidence type="ECO:0000256" key="8">
    <source>
        <dbReference type="ARBA" id="ARBA00047899"/>
    </source>
</evidence>
<keyword evidence="11" id="KW-0175">Coiled coil</keyword>
<accession>A0ABR3V4Z9</accession>
<comment type="similarity">
    <text evidence="7">Belongs to the protein kinase superfamily. Ser/Thr protein kinase family. GCN2 subfamily.</text>
</comment>
<keyword evidence="3" id="KW-0808">Transferase</keyword>
<dbReference type="EMBL" id="JAZGSY010000360">
    <property type="protein sequence ID" value="KAL1836835.1"/>
    <property type="molecule type" value="Genomic_DNA"/>
</dbReference>
<dbReference type="PROSITE" id="PS00108">
    <property type="entry name" value="PROTEIN_KINASE_ST"/>
    <property type="match status" value="1"/>
</dbReference>
<dbReference type="InterPro" id="IPR050339">
    <property type="entry name" value="CC_SR_Kinase"/>
</dbReference>
<evidence type="ECO:0000256" key="10">
    <source>
        <dbReference type="PROSITE-ProRule" id="PRU10141"/>
    </source>
</evidence>
<keyword evidence="5" id="KW-0418">Kinase</keyword>
<evidence type="ECO:0000313" key="16">
    <source>
        <dbReference type="Proteomes" id="UP001583172"/>
    </source>
</evidence>
<feature type="compositionally biased region" description="Low complexity" evidence="12">
    <location>
        <begin position="1616"/>
        <end position="1627"/>
    </location>
</feature>
<dbReference type="InterPro" id="IPR017441">
    <property type="entry name" value="Protein_kinase_ATP_BS"/>
</dbReference>
<dbReference type="PROSITE" id="PS50011">
    <property type="entry name" value="PROTEIN_KINASE_DOM"/>
    <property type="match status" value="2"/>
</dbReference>
<dbReference type="InterPro" id="IPR000719">
    <property type="entry name" value="Prot_kinase_dom"/>
</dbReference>
<dbReference type="Gene3D" id="3.30.200.20">
    <property type="entry name" value="Phosphorylase Kinase, domain 1"/>
    <property type="match status" value="1"/>
</dbReference>
<dbReference type="Pfam" id="PF13393">
    <property type="entry name" value="tRNA-synt_His"/>
    <property type="match status" value="1"/>
</dbReference>
<feature type="domain" description="Protein kinase" evidence="13">
    <location>
        <begin position="264"/>
        <end position="543"/>
    </location>
</feature>
<feature type="binding site" evidence="10">
    <location>
        <position position="622"/>
    </location>
    <ligand>
        <name>ATP</name>
        <dbReference type="ChEBI" id="CHEBI:30616"/>
    </ligand>
</feature>
<dbReference type="InterPro" id="IPR006575">
    <property type="entry name" value="RWD_dom"/>
</dbReference>
<evidence type="ECO:0000256" key="1">
    <source>
        <dbReference type="ARBA" id="ARBA00012513"/>
    </source>
</evidence>
<comment type="caution">
    <text evidence="15">The sequence shown here is derived from an EMBL/GenBank/DDBJ whole genome shotgun (WGS) entry which is preliminary data.</text>
</comment>
<dbReference type="InterPro" id="IPR041715">
    <property type="entry name" value="HisRS-like_core"/>
</dbReference>
<comment type="catalytic activity">
    <reaction evidence="9">
        <text>L-seryl-[protein] + ATP = O-phospho-L-seryl-[protein] + ADP + H(+)</text>
        <dbReference type="Rhea" id="RHEA:17989"/>
        <dbReference type="Rhea" id="RHEA-COMP:9863"/>
        <dbReference type="Rhea" id="RHEA-COMP:11604"/>
        <dbReference type="ChEBI" id="CHEBI:15378"/>
        <dbReference type="ChEBI" id="CHEBI:29999"/>
        <dbReference type="ChEBI" id="CHEBI:30616"/>
        <dbReference type="ChEBI" id="CHEBI:83421"/>
        <dbReference type="ChEBI" id="CHEBI:456216"/>
        <dbReference type="EC" id="2.7.11.1"/>
    </reaction>
</comment>
<evidence type="ECO:0000256" key="6">
    <source>
        <dbReference type="ARBA" id="ARBA00022840"/>
    </source>
</evidence>
<feature type="region of interest" description="Disordered" evidence="12">
    <location>
        <begin position="711"/>
        <end position="766"/>
    </location>
</feature>
<dbReference type="CDD" id="cd14046">
    <property type="entry name" value="STKc_EIF2AK4_GCN2_rpt2"/>
    <property type="match status" value="1"/>
</dbReference>
<dbReference type="Gene3D" id="1.10.510.10">
    <property type="entry name" value="Transferase(Phosphotransferase) domain 1"/>
    <property type="match status" value="2"/>
</dbReference>
<dbReference type="Proteomes" id="UP001583172">
    <property type="component" value="Unassembled WGS sequence"/>
</dbReference>
<evidence type="ECO:0000256" key="7">
    <source>
        <dbReference type="ARBA" id="ARBA00037982"/>
    </source>
</evidence>
<feature type="compositionally biased region" description="Basic and acidic residues" evidence="12">
    <location>
        <begin position="167"/>
        <end position="203"/>
    </location>
</feature>
<dbReference type="Gene3D" id="3.40.50.800">
    <property type="entry name" value="Anticodon-binding domain"/>
    <property type="match status" value="1"/>
</dbReference>
<feature type="region of interest" description="Disordered" evidence="12">
    <location>
        <begin position="560"/>
        <end position="579"/>
    </location>
</feature>
<dbReference type="InterPro" id="IPR016255">
    <property type="entry name" value="Gcn2"/>
</dbReference>
<feature type="compositionally biased region" description="Acidic residues" evidence="12">
    <location>
        <begin position="716"/>
        <end position="746"/>
    </location>
</feature>
<evidence type="ECO:0000313" key="15">
    <source>
        <dbReference type="EMBL" id="KAL1836835.1"/>
    </source>
</evidence>
<organism evidence="15 16">
    <name type="scientific">Humicola insolens</name>
    <name type="common">Soft-rot fungus</name>
    <dbReference type="NCBI Taxonomy" id="85995"/>
    <lineage>
        <taxon>Eukaryota</taxon>
        <taxon>Fungi</taxon>
        <taxon>Dikarya</taxon>
        <taxon>Ascomycota</taxon>
        <taxon>Pezizomycotina</taxon>
        <taxon>Sordariomycetes</taxon>
        <taxon>Sordariomycetidae</taxon>
        <taxon>Sordariales</taxon>
        <taxon>Chaetomiaceae</taxon>
        <taxon>Mycothermus</taxon>
    </lineage>
</organism>
<dbReference type="InterPro" id="IPR045864">
    <property type="entry name" value="aa-tRNA-synth_II/BPL/LPL"/>
</dbReference>
<dbReference type="Gene3D" id="3.30.930.10">
    <property type="entry name" value="Bira Bifunctional Protein, Domain 2"/>
    <property type="match status" value="1"/>
</dbReference>
<evidence type="ECO:0000259" key="14">
    <source>
        <dbReference type="PROSITE" id="PS50908"/>
    </source>
</evidence>
<keyword evidence="6 10" id="KW-0067">ATP-binding</keyword>
<dbReference type="CDD" id="cd14012">
    <property type="entry name" value="PK_eIF2AK_GCN2_rpt1"/>
    <property type="match status" value="1"/>
</dbReference>
<keyword evidence="2" id="KW-0723">Serine/threonine-protein kinase</keyword>
<dbReference type="Gene3D" id="3.10.110.10">
    <property type="entry name" value="Ubiquitin Conjugating Enzyme"/>
    <property type="match status" value="1"/>
</dbReference>
<feature type="domain" description="RWD" evidence="14">
    <location>
        <begin position="43"/>
        <end position="153"/>
    </location>
</feature>
<dbReference type="PIRSF" id="PIRSF000660">
    <property type="entry name" value="Ser/Thr_PK_GCN2"/>
    <property type="match status" value="1"/>
</dbReference>
<keyword evidence="16" id="KW-1185">Reference proteome</keyword>
<dbReference type="SUPFAM" id="SSF55681">
    <property type="entry name" value="Class II aaRS and biotin synthetases"/>
    <property type="match status" value="1"/>
</dbReference>
<dbReference type="Pfam" id="PF12745">
    <property type="entry name" value="HGTP_anticodon2"/>
    <property type="match status" value="1"/>
</dbReference>
<dbReference type="InterPro" id="IPR008271">
    <property type="entry name" value="Ser/Thr_kinase_AS"/>
</dbReference>
<protein>
    <recommendedName>
        <fullName evidence="1">non-specific serine/threonine protein kinase</fullName>
        <ecNumber evidence="1">2.7.11.1</ecNumber>
    </recommendedName>
</protein>
<feature type="region of interest" description="Disordered" evidence="12">
    <location>
        <begin position="663"/>
        <end position="684"/>
    </location>
</feature>
<dbReference type="SUPFAM" id="SSF56112">
    <property type="entry name" value="Protein kinase-like (PK-like)"/>
    <property type="match status" value="2"/>
</dbReference>
<dbReference type="InterPro" id="IPR011009">
    <property type="entry name" value="Kinase-like_dom_sf"/>
</dbReference>
<evidence type="ECO:0000256" key="11">
    <source>
        <dbReference type="SAM" id="Coils"/>
    </source>
</evidence>
<comment type="catalytic activity">
    <reaction evidence="8">
        <text>L-threonyl-[protein] + ATP = O-phospho-L-threonyl-[protein] + ADP + H(+)</text>
        <dbReference type="Rhea" id="RHEA:46608"/>
        <dbReference type="Rhea" id="RHEA-COMP:11060"/>
        <dbReference type="Rhea" id="RHEA-COMP:11605"/>
        <dbReference type="ChEBI" id="CHEBI:15378"/>
        <dbReference type="ChEBI" id="CHEBI:30013"/>
        <dbReference type="ChEBI" id="CHEBI:30616"/>
        <dbReference type="ChEBI" id="CHEBI:61977"/>
        <dbReference type="ChEBI" id="CHEBI:456216"/>
        <dbReference type="EC" id="2.7.11.1"/>
    </reaction>
</comment>
<feature type="region of interest" description="Disordered" evidence="12">
    <location>
        <begin position="1"/>
        <end position="38"/>
    </location>
</feature>
<dbReference type="SMART" id="SM00220">
    <property type="entry name" value="S_TKc"/>
    <property type="match status" value="2"/>
</dbReference>
<evidence type="ECO:0000259" key="13">
    <source>
        <dbReference type="PROSITE" id="PS50011"/>
    </source>
</evidence>
<sequence length="1660" mass="185466">MAAKKKPNTRQPKQNDKQHNESFPGLKSPGTAPKTQYQELQQDELIALQAIYGEDFTDHTAAHTAWHKSEPSFDIRIKAPSDDSFMVTLGVVLVATYPKSPPLLTIKGDEDLRESTRFKIHKFIETQPKIWCAEEQEMIDRIVEGIRDLLDAAAIKKAQGQELPSLEEERAAHEAELARQAQTEKELEERKRLEESKEEERVLGDMLEEELRRRKTRAKESRKKNRGQLFSPDGATADPADDDVAITFDQPCKIMDESGNAVYFQSVTGLTTHCEGPVTTVSKVKPVLSARTWRPTLALKQVDLKSHTKDAAQFKKQLQALETQLETLKKLRHPHVLDLIDFKIDRSISDTDSSSPAVWSVSILTPFSERGPLDELLDLAGQMNISKVKIWTADLLDGLAFLHNHGIVHQDIHPGNILLYRGPAGDIIPKLADAGFQRDLHNICTKVKMLTATRAAKSAYWFPPEIAGVSKPQYTQKTDVWDFGLVFLQMIFGLDVAEKYHSPSALMDSLSLSAPLRELVSKFFKSEPKKRPRAFELCSMEFLATNAPILAEDNGYTSNGSSLSLPQGMPRRSRHDSMNRGVVPTSRYLQDYVEEARLGKGGFGEVVRARKMIDGRLYAIKKITQRSHETLSMMLGEVRLLSKMNHPAVVRYYNTWLEEVPELQNTDDTSTENTDTPTGVMSRSINIEFAESKSRGLDFMSSSGHPYIELEGSAITDDEEDESEDEEEEDDDEDEEESSSDDDDDTSTLNSKAARNQLAVPDRRLRRGSSRPFKTIMYISMEYCEKRTLRDLISRNLSKETQEIWRLFRQILEGLAHIHSLNIVHRDLKPENIFISAGPDGVDNVKIGDFGLATSGQLATDKGAPNPDASDMTRSIGTAVYVAPEVRTGGTGSYTSKVDMYSLGVIFFEMSYPPMLGMQRAMVLEQVRHNPPMLPSDFKPSDKNHLEIMLSLLSHNPKERPSSAELLKSGKMPVQMESEAIRRAIAGLADPNSPYFGKMLETMFARQIEQAKDYAWDMSSTMPSPADLMRRFIVKDTLMSIFRRHGAVEVPTSSLYPRSAHYGQNAVHLLDRSGNVLQLPFDLVMGRARALARITGGSVPQRSFCFGNIFRDRHDGGQPDVYGEVDFDIVTTDALDLALKEAEVIKVLDEIVTTFPTTSSTPMCFQLGHSDLLQIIFEFCGVEASARQAAAEVLSKLNIRNFTWQKVRSELRSELVGISATAVDELQRFDFRDTPSKAISKLKALLEGTEYSERVSSTLAHLREVYEYTKKFGVSSKVYIAPLSSINESFFRGGILFTCLYDKKIKDVFAAGGRYDGLIKEHRPRIGNRFEERYAVGFSLNWEKQLAKPVPKLTGKAFLKKAAEDENQGLFGTKRCDVLVASFDPSVLRSSGIELVQTLWAHGISAELARDARSPEDLLSSYRDESYSWIIIIKQDNQLKIKTMGRGKDVPDTDIAAKELLSWLKAEMRDRDSSRSGGHKIRGTAHHLYHHHHLDSPSGGAGTTGSSLMHPTSATSEHEQQEVHVLVAQTKSKKFNRRAVVEQAQASAARLVQSFLGGPIAAIETSDDVMDLLRATSLSDPESWRRAEQAVGTAEKKYVREIHDMLKQWRDEWEQASRTGSSATGTSVPGGGGGGGVGASPNAFVYNFRTGKCIYYDLGA</sequence>
<feature type="coiled-coil region" evidence="11">
    <location>
        <begin position="304"/>
        <end position="331"/>
    </location>
</feature>
<dbReference type="PROSITE" id="PS50908">
    <property type="entry name" value="RWD"/>
    <property type="match status" value="1"/>
</dbReference>
<dbReference type="SUPFAM" id="SSF54495">
    <property type="entry name" value="UBC-like"/>
    <property type="match status" value="1"/>
</dbReference>
<gene>
    <name evidence="15" type="ORF">VTJ49DRAFT_4599</name>
</gene>
<feature type="region of interest" description="Disordered" evidence="12">
    <location>
        <begin position="1491"/>
        <end position="1517"/>
    </location>
</feature>
<dbReference type="InterPro" id="IPR024435">
    <property type="entry name" value="HisRS-related_dom"/>
</dbReference>
<dbReference type="CDD" id="cd23823">
    <property type="entry name" value="RWD_GCN2"/>
    <property type="match status" value="1"/>
</dbReference>
<feature type="region of interest" description="Disordered" evidence="12">
    <location>
        <begin position="160"/>
        <end position="241"/>
    </location>
</feature>
<feature type="region of interest" description="Disordered" evidence="12">
    <location>
        <begin position="1613"/>
        <end position="1634"/>
    </location>
</feature>
<evidence type="ECO:0000256" key="4">
    <source>
        <dbReference type="ARBA" id="ARBA00022741"/>
    </source>
</evidence>
<evidence type="ECO:0000256" key="9">
    <source>
        <dbReference type="ARBA" id="ARBA00048679"/>
    </source>
</evidence>
<evidence type="ECO:0000256" key="3">
    <source>
        <dbReference type="ARBA" id="ARBA00022679"/>
    </source>
</evidence>
<dbReference type="InterPro" id="IPR016135">
    <property type="entry name" value="UBQ-conjugating_enzyme/RWD"/>
</dbReference>
<evidence type="ECO:0000256" key="12">
    <source>
        <dbReference type="SAM" id="MobiDB-lite"/>
    </source>
</evidence>
<dbReference type="PROSITE" id="PS00107">
    <property type="entry name" value="PROTEIN_KINASE_ATP"/>
    <property type="match status" value="1"/>
</dbReference>
<dbReference type="PANTHER" id="PTHR11042">
    <property type="entry name" value="EUKARYOTIC TRANSLATION INITIATION FACTOR 2-ALPHA KINASE EIF2-ALPHA KINASE -RELATED"/>
    <property type="match status" value="1"/>
</dbReference>
<dbReference type="PANTHER" id="PTHR11042:SF136">
    <property type="entry name" value="EIF-2-ALPHA KINASE GCN2"/>
    <property type="match status" value="1"/>
</dbReference>
<dbReference type="Pfam" id="PF00069">
    <property type="entry name" value="Pkinase"/>
    <property type="match status" value="3"/>
</dbReference>
<proteinExistence type="inferred from homology"/>
<dbReference type="InterPro" id="IPR036621">
    <property type="entry name" value="Anticodon-bd_dom_sf"/>
</dbReference>
<dbReference type="Pfam" id="PF05773">
    <property type="entry name" value="RWD"/>
    <property type="match status" value="1"/>
</dbReference>
<feature type="domain" description="Protein kinase" evidence="13">
    <location>
        <begin position="592"/>
        <end position="975"/>
    </location>
</feature>
<evidence type="ECO:0000256" key="2">
    <source>
        <dbReference type="ARBA" id="ARBA00022527"/>
    </source>
</evidence>
<dbReference type="EC" id="2.7.11.1" evidence="1"/>